<sequence>MKDTSPTEFTIAFTDPDFNDEERDRQVQNLLRQVKDLEIIEAGPIPDPNPPSGAKAMAGTLAGLLAIQILGIHVKEILDYLRDRLSHKIIEFEVEANGKRLKVKASNPEEIDMVMHKAREFIQAEKPESPPIEPRQPNRTTIEAMRECEEDLPSFASADESMARLHEAR</sequence>
<proteinExistence type="predicted"/>
<reference evidence="1" key="1">
    <citation type="submission" date="2019-02" db="EMBL/GenBank/DDBJ databases">
        <authorList>
            <person name="Gruber-Vodicka R. H."/>
            <person name="Seah K. B. B."/>
        </authorList>
    </citation>
    <scope>NUCLEOTIDE SEQUENCE</scope>
    <source>
        <strain evidence="1">BECK_M7</strain>
    </source>
</reference>
<accession>A0A450UVF0</accession>
<dbReference type="EMBL" id="CAADFF010000086">
    <property type="protein sequence ID" value="VFJ96534.1"/>
    <property type="molecule type" value="Genomic_DNA"/>
</dbReference>
<protein>
    <submittedName>
        <fullName evidence="1">Uncharacterized protein</fullName>
    </submittedName>
</protein>
<organism evidence="1">
    <name type="scientific">Candidatus Kentrum sp. LFY</name>
    <dbReference type="NCBI Taxonomy" id="2126342"/>
    <lineage>
        <taxon>Bacteria</taxon>
        <taxon>Pseudomonadati</taxon>
        <taxon>Pseudomonadota</taxon>
        <taxon>Gammaproteobacteria</taxon>
        <taxon>Candidatus Kentrum</taxon>
    </lineage>
</organism>
<evidence type="ECO:0000313" key="1">
    <source>
        <dbReference type="EMBL" id="VFJ96534.1"/>
    </source>
</evidence>
<name>A0A450UVF0_9GAMM</name>
<dbReference type="AlphaFoldDB" id="A0A450UVF0"/>
<gene>
    <name evidence="1" type="ORF">BECKLFY1418B_GA0070995_10868</name>
</gene>